<keyword evidence="1" id="KW-0863">Zinc-finger</keyword>
<feature type="compositionally biased region" description="Low complexity" evidence="2">
    <location>
        <begin position="249"/>
        <end position="261"/>
    </location>
</feature>
<proteinExistence type="predicted"/>
<dbReference type="CDD" id="cd08204">
    <property type="entry name" value="ArfGap"/>
    <property type="match status" value="1"/>
</dbReference>
<organism evidence="4 5">
    <name type="scientific">Tritrichomonas musculus</name>
    <dbReference type="NCBI Taxonomy" id="1915356"/>
    <lineage>
        <taxon>Eukaryota</taxon>
        <taxon>Metamonada</taxon>
        <taxon>Parabasalia</taxon>
        <taxon>Tritrichomonadida</taxon>
        <taxon>Tritrichomonadidae</taxon>
        <taxon>Tritrichomonas</taxon>
    </lineage>
</organism>
<dbReference type="Gene3D" id="1.10.220.150">
    <property type="entry name" value="Arf GTPase activating protein"/>
    <property type="match status" value="1"/>
</dbReference>
<evidence type="ECO:0000259" key="3">
    <source>
        <dbReference type="PROSITE" id="PS50115"/>
    </source>
</evidence>
<dbReference type="InterPro" id="IPR051718">
    <property type="entry name" value="ARF_GTPase-activating"/>
</dbReference>
<feature type="domain" description="Arf-GAP" evidence="3">
    <location>
        <begin position="6"/>
        <end position="130"/>
    </location>
</feature>
<accession>A0ABR2L8S4</accession>
<feature type="compositionally biased region" description="Polar residues" evidence="2">
    <location>
        <begin position="446"/>
        <end position="457"/>
    </location>
</feature>
<evidence type="ECO:0000256" key="2">
    <source>
        <dbReference type="SAM" id="MobiDB-lite"/>
    </source>
</evidence>
<keyword evidence="1" id="KW-0479">Metal-binding</keyword>
<evidence type="ECO:0000256" key="1">
    <source>
        <dbReference type="PROSITE-ProRule" id="PRU00288"/>
    </source>
</evidence>
<keyword evidence="1" id="KW-0862">Zinc</keyword>
<dbReference type="Proteomes" id="UP001470230">
    <property type="component" value="Unassembled WGS sequence"/>
</dbReference>
<evidence type="ECO:0000313" key="4">
    <source>
        <dbReference type="EMBL" id="KAK8899769.1"/>
    </source>
</evidence>
<feature type="region of interest" description="Disordered" evidence="2">
    <location>
        <begin position="435"/>
        <end position="546"/>
    </location>
</feature>
<evidence type="ECO:0000313" key="5">
    <source>
        <dbReference type="Proteomes" id="UP001470230"/>
    </source>
</evidence>
<feature type="region of interest" description="Disordered" evidence="2">
    <location>
        <begin position="158"/>
        <end position="390"/>
    </location>
</feature>
<feature type="compositionally biased region" description="Low complexity" evidence="2">
    <location>
        <begin position="503"/>
        <end position="546"/>
    </location>
</feature>
<keyword evidence="5" id="KW-1185">Reference proteome</keyword>
<feature type="compositionally biased region" description="Basic residues" evidence="2">
    <location>
        <begin position="358"/>
        <end position="376"/>
    </location>
</feature>
<gene>
    <name evidence="4" type="ORF">M9Y10_002091</name>
</gene>
<dbReference type="InterPro" id="IPR037278">
    <property type="entry name" value="ARFGAP/RecO"/>
</dbReference>
<protein>
    <submittedName>
        <fullName evidence="4">GTPase activator activity protein</fullName>
    </submittedName>
</protein>
<feature type="compositionally biased region" description="Basic and acidic residues" evidence="2">
    <location>
        <begin position="290"/>
        <end position="321"/>
    </location>
</feature>
<dbReference type="InterPro" id="IPR038508">
    <property type="entry name" value="ArfGAP_dom_sf"/>
</dbReference>
<feature type="compositionally biased region" description="Low complexity" evidence="2">
    <location>
        <begin position="192"/>
        <end position="211"/>
    </location>
</feature>
<dbReference type="SMART" id="SM00105">
    <property type="entry name" value="ArfGap"/>
    <property type="match status" value="1"/>
</dbReference>
<dbReference type="EMBL" id="JAPFFF010000001">
    <property type="protein sequence ID" value="KAK8899769.1"/>
    <property type="molecule type" value="Genomic_DNA"/>
</dbReference>
<feature type="region of interest" description="Disordered" evidence="2">
    <location>
        <begin position="123"/>
        <end position="142"/>
    </location>
</feature>
<reference evidence="4 5" key="1">
    <citation type="submission" date="2024-04" db="EMBL/GenBank/DDBJ databases">
        <title>Tritrichomonas musculus Genome.</title>
        <authorList>
            <person name="Alves-Ferreira E."/>
            <person name="Grigg M."/>
            <person name="Lorenzi H."/>
            <person name="Galac M."/>
        </authorList>
    </citation>
    <scope>NUCLEOTIDE SEQUENCE [LARGE SCALE GENOMIC DNA]</scope>
    <source>
        <strain evidence="4 5">EAF2021</strain>
    </source>
</reference>
<sequence>MSKPSAEALQLVKSLMELPENSICADCKKKAAKWASSTLGVFICIDCSGIHRSLGTHISFVRSCTLDSWTPEQARLMRRVGNKIANEYWEARLPKDFIRPATGDRLGMEAFIRAKYIEKRWAAPGEPPHIKPPSHTSTGGSVRPSIAMYEGYFKHNPVQQQQQSIMGGIPPSRSNESFNKKKFGNEQHHHPNFAASSTSNDSTNSSFHSNSMNLDDFMNVMNGRPSNENIENTNASDSQNEHSSFSFLNSQNESTTNTTSSEKFEVNTDNPFGPDGKVQLPQPQATHSTESLERKEHQREAESQKESPEEEPQKESHDSNQSEHQSSSHLKVTAVSPSAQEIMQQQTQDPNQKPTFAGKKKQSLFGKKSKASRFAKKNTNITSPTAGGNNFVVDQMLNIAESSFRPVSAPVYQLPPKQIQFSPSPQQQHNYMMAQQQNFANGLYQPPQQQSPISGLYQQPPAGSLYQQQPGGLYQQQQQMSGGGLYNQPPPLPPGSLYQQSSGNLYQPPQQQPPQQQQPGNLYQQQPGGSLYQQQYQGGYPPYGYQ</sequence>
<dbReference type="PRINTS" id="PR00405">
    <property type="entry name" value="REVINTRACTNG"/>
</dbReference>
<feature type="compositionally biased region" description="Polar residues" evidence="2">
    <location>
        <begin position="224"/>
        <end position="248"/>
    </location>
</feature>
<dbReference type="PROSITE" id="PS50115">
    <property type="entry name" value="ARFGAP"/>
    <property type="match status" value="1"/>
</dbReference>
<comment type="caution">
    <text evidence="4">The sequence shown here is derived from an EMBL/GenBank/DDBJ whole genome shotgun (WGS) entry which is preliminary data.</text>
</comment>
<feature type="compositionally biased region" description="Polar residues" evidence="2">
    <location>
        <begin position="322"/>
        <end position="354"/>
    </location>
</feature>
<dbReference type="InterPro" id="IPR001164">
    <property type="entry name" value="ArfGAP_dom"/>
</dbReference>
<dbReference type="Pfam" id="PF01412">
    <property type="entry name" value="ArfGap"/>
    <property type="match status" value="1"/>
</dbReference>
<name>A0ABR2L8S4_9EUKA</name>
<feature type="compositionally biased region" description="Low complexity" evidence="2">
    <location>
        <begin position="463"/>
        <end position="480"/>
    </location>
</feature>
<dbReference type="SUPFAM" id="SSF57863">
    <property type="entry name" value="ArfGap/RecO-like zinc finger"/>
    <property type="match status" value="1"/>
</dbReference>
<feature type="compositionally biased region" description="Polar residues" evidence="2">
    <location>
        <begin position="377"/>
        <end position="388"/>
    </location>
</feature>
<dbReference type="PANTHER" id="PTHR45705">
    <property type="entry name" value="FI20236P1"/>
    <property type="match status" value="1"/>
</dbReference>
<dbReference type="PANTHER" id="PTHR45705:SF1">
    <property type="entry name" value="FI20236P1"/>
    <property type="match status" value="1"/>
</dbReference>